<name>A0ABR2JRF9_9EUKA</name>
<sequence length="206" mass="23938">MSSFIKEIFMNSDKNPLNFDDIKKEISELNGQYILFPGNVRQSTREERHKKRRWTNLFPKPYKLSENNYSYFFHLNRDVGLRVASLRAISFLTVKALKEKADFLNPDSDLYELNSCNYNIVDILAVVAILRNYDEIDSIITNYIIENHVFNSADQLGIQMMRNIINISFCVSNSPIETAADILSYLQIAIRYEIFKSLISQSTISQ</sequence>
<reference evidence="1 2" key="1">
    <citation type="submission" date="2024-04" db="EMBL/GenBank/DDBJ databases">
        <title>Tritrichomonas musculus Genome.</title>
        <authorList>
            <person name="Alves-Ferreira E."/>
            <person name="Grigg M."/>
            <person name="Lorenzi H."/>
            <person name="Galac M."/>
        </authorList>
    </citation>
    <scope>NUCLEOTIDE SEQUENCE [LARGE SCALE GENOMIC DNA]</scope>
    <source>
        <strain evidence="1 2">EAF2021</strain>
    </source>
</reference>
<organism evidence="1 2">
    <name type="scientific">Tritrichomonas musculus</name>
    <dbReference type="NCBI Taxonomy" id="1915356"/>
    <lineage>
        <taxon>Eukaryota</taxon>
        <taxon>Metamonada</taxon>
        <taxon>Parabasalia</taxon>
        <taxon>Tritrichomonadida</taxon>
        <taxon>Tritrichomonadidae</taxon>
        <taxon>Tritrichomonas</taxon>
    </lineage>
</organism>
<dbReference type="Proteomes" id="UP001470230">
    <property type="component" value="Unassembled WGS sequence"/>
</dbReference>
<dbReference type="EMBL" id="JAPFFF010000010">
    <property type="protein sequence ID" value="KAK8881393.1"/>
    <property type="molecule type" value="Genomic_DNA"/>
</dbReference>
<accession>A0ABR2JRF9</accession>
<keyword evidence="2" id="KW-1185">Reference proteome</keyword>
<proteinExistence type="predicted"/>
<gene>
    <name evidence="1" type="ORF">M9Y10_004129</name>
</gene>
<evidence type="ECO:0000313" key="1">
    <source>
        <dbReference type="EMBL" id="KAK8881393.1"/>
    </source>
</evidence>
<protein>
    <submittedName>
        <fullName evidence="1">Uncharacterized protein</fullName>
    </submittedName>
</protein>
<comment type="caution">
    <text evidence="1">The sequence shown here is derived from an EMBL/GenBank/DDBJ whole genome shotgun (WGS) entry which is preliminary data.</text>
</comment>
<evidence type="ECO:0000313" key="2">
    <source>
        <dbReference type="Proteomes" id="UP001470230"/>
    </source>
</evidence>